<gene>
    <name evidence="13" type="ORF">F8M41_017304</name>
</gene>
<dbReference type="GO" id="GO:0016787">
    <property type="term" value="F:hydrolase activity"/>
    <property type="evidence" value="ECO:0007669"/>
    <property type="project" value="UniProtKB-KW"/>
</dbReference>
<dbReference type="InterPro" id="IPR049912">
    <property type="entry name" value="CRESS_DNA_REP"/>
</dbReference>
<evidence type="ECO:0000256" key="1">
    <source>
        <dbReference type="ARBA" id="ARBA00022679"/>
    </source>
</evidence>
<evidence type="ECO:0000259" key="12">
    <source>
        <dbReference type="PROSITE" id="PS52020"/>
    </source>
</evidence>
<keyword evidence="8" id="KW-0378">Hydrolase</keyword>
<organism evidence="13 14">
    <name type="scientific">Gigaspora margarita</name>
    <dbReference type="NCBI Taxonomy" id="4874"/>
    <lineage>
        <taxon>Eukaryota</taxon>
        <taxon>Fungi</taxon>
        <taxon>Fungi incertae sedis</taxon>
        <taxon>Mucoromycota</taxon>
        <taxon>Glomeromycotina</taxon>
        <taxon>Glomeromycetes</taxon>
        <taxon>Diversisporales</taxon>
        <taxon>Gigasporaceae</taxon>
        <taxon>Gigaspora</taxon>
    </lineage>
</organism>
<comment type="caution">
    <text evidence="13">The sequence shown here is derived from an EMBL/GenBank/DDBJ whole genome shotgun (WGS) entry which is preliminary data.</text>
</comment>
<evidence type="ECO:0000256" key="3">
    <source>
        <dbReference type="ARBA" id="ARBA00022705"/>
    </source>
</evidence>
<accession>A0A8H4EM75</accession>
<dbReference type="GO" id="GO:0006260">
    <property type="term" value="P:DNA replication"/>
    <property type="evidence" value="ECO:0007669"/>
    <property type="project" value="UniProtKB-KW"/>
</dbReference>
<evidence type="ECO:0000256" key="9">
    <source>
        <dbReference type="ARBA" id="ARBA00023124"/>
    </source>
</evidence>
<dbReference type="GO" id="GO:0004519">
    <property type="term" value="F:endonuclease activity"/>
    <property type="evidence" value="ECO:0007669"/>
    <property type="project" value="UniProtKB-KW"/>
</dbReference>
<evidence type="ECO:0000256" key="10">
    <source>
        <dbReference type="ARBA" id="ARBA00023125"/>
    </source>
</evidence>
<dbReference type="GO" id="GO:0016779">
    <property type="term" value="F:nucleotidyltransferase activity"/>
    <property type="evidence" value="ECO:0007669"/>
    <property type="project" value="UniProtKB-KW"/>
</dbReference>
<keyword evidence="3" id="KW-0235">DNA replication</keyword>
<proteinExistence type="predicted"/>
<evidence type="ECO:0000256" key="6">
    <source>
        <dbReference type="ARBA" id="ARBA00022741"/>
    </source>
</evidence>
<feature type="compositionally biased region" description="Low complexity" evidence="11">
    <location>
        <begin position="426"/>
        <end position="443"/>
    </location>
</feature>
<dbReference type="GO" id="GO:0000166">
    <property type="term" value="F:nucleotide binding"/>
    <property type="evidence" value="ECO:0007669"/>
    <property type="project" value="UniProtKB-KW"/>
</dbReference>
<protein>
    <recommendedName>
        <fullName evidence="12">CRESS-DNA virus Rep endonuclease domain-containing protein</fullName>
    </recommendedName>
</protein>
<evidence type="ECO:0000256" key="11">
    <source>
        <dbReference type="SAM" id="MobiDB-lite"/>
    </source>
</evidence>
<dbReference type="PROSITE" id="PS52020">
    <property type="entry name" value="CRESS_DNA_REP"/>
    <property type="match status" value="1"/>
</dbReference>
<evidence type="ECO:0000256" key="8">
    <source>
        <dbReference type="ARBA" id="ARBA00022801"/>
    </source>
</evidence>
<name>A0A8H4EM75_GIGMA</name>
<feature type="compositionally biased region" description="Basic and acidic residues" evidence="11">
    <location>
        <begin position="400"/>
        <end position="411"/>
    </location>
</feature>
<keyword evidence="6" id="KW-0547">Nucleotide-binding</keyword>
<keyword evidence="10" id="KW-0238">DNA-binding</keyword>
<evidence type="ECO:0000313" key="14">
    <source>
        <dbReference type="Proteomes" id="UP000439903"/>
    </source>
</evidence>
<dbReference type="OrthoDB" id="2447778at2759"/>
<evidence type="ECO:0000313" key="13">
    <source>
        <dbReference type="EMBL" id="KAF0515537.1"/>
    </source>
</evidence>
<keyword evidence="9" id="KW-0190">Covalent protein-DNA linkage</keyword>
<keyword evidence="4" id="KW-0540">Nuclease</keyword>
<feature type="region of interest" description="Disordered" evidence="11">
    <location>
        <begin position="308"/>
        <end position="347"/>
    </location>
</feature>
<dbReference type="GO" id="GO:0046872">
    <property type="term" value="F:metal ion binding"/>
    <property type="evidence" value="ECO:0007669"/>
    <property type="project" value="UniProtKB-KW"/>
</dbReference>
<dbReference type="Gene3D" id="3.40.1310.20">
    <property type="match status" value="1"/>
</dbReference>
<keyword evidence="7" id="KW-0255">Endonuclease</keyword>
<dbReference type="EMBL" id="WTPW01000395">
    <property type="protein sequence ID" value="KAF0515537.1"/>
    <property type="molecule type" value="Genomic_DNA"/>
</dbReference>
<feature type="domain" description="CRESS-DNA virus Rep endonuclease" evidence="12">
    <location>
        <begin position="6"/>
        <end position="129"/>
    </location>
</feature>
<keyword evidence="1" id="KW-0808">Transferase</keyword>
<dbReference type="GO" id="GO:0003677">
    <property type="term" value="F:DNA binding"/>
    <property type="evidence" value="ECO:0007669"/>
    <property type="project" value="UniProtKB-KW"/>
</dbReference>
<evidence type="ECO:0000256" key="7">
    <source>
        <dbReference type="ARBA" id="ARBA00022759"/>
    </source>
</evidence>
<dbReference type="AlphaFoldDB" id="A0A8H4EM75"/>
<dbReference type="Proteomes" id="UP000439903">
    <property type="component" value="Unassembled WGS sequence"/>
</dbReference>
<keyword evidence="5" id="KW-0479">Metal-binding</keyword>
<sequence>MTIITKTRFRSFNFTLYERLDTFYSQITQLFNKKSCSFALLNFQFEPNQRSEEPGRYHAQGYVKIRKQMALGSYNSKTKKGSSIKEIFQANPHIEHANRTEQQYLDYCSKDFNHCKNPLHNPNPKKGKKCKCDFFDLTKKCKFCNKNCKRLFARIGKDPNIAGPFLFIYDESKYKNQKEDNDNDDDAYLEAISNILNEKDVNETIVKFAPKLILEQRELIDENGKGDIIHIFEKGNKKEFNERIFDIEFNKGTTLEEVEKVTVDLGIEGEIYQDVKTGLFYWKQSWNNIINKYSIIEDIDDKTDRVVTNIPKSDPGERILVSSSKKRKKNQTYQDPQEESSKTEKSLQNIEKNLKRKLLNNSLISKNIISESSKKRKLLIIESESNNSIEYDFSVSNYHSEDSNYTKDLKRQTKINGKRKIENSDKNNNTQQEKQQKFNNTNTIDTEQIQIQQFYQKSLEAKKNIVENNNDDFDICEDIELDISKETTYEEFNRKNKNNSLYLGFKSICKKI</sequence>
<keyword evidence="14" id="KW-1185">Reference proteome</keyword>
<evidence type="ECO:0000256" key="4">
    <source>
        <dbReference type="ARBA" id="ARBA00022722"/>
    </source>
</evidence>
<keyword evidence="2" id="KW-0548">Nucleotidyltransferase</keyword>
<evidence type="ECO:0000256" key="5">
    <source>
        <dbReference type="ARBA" id="ARBA00022723"/>
    </source>
</evidence>
<evidence type="ECO:0000256" key="2">
    <source>
        <dbReference type="ARBA" id="ARBA00022695"/>
    </source>
</evidence>
<feature type="region of interest" description="Disordered" evidence="11">
    <location>
        <begin position="400"/>
        <end position="443"/>
    </location>
</feature>
<reference evidence="13 14" key="1">
    <citation type="journal article" date="2019" name="Environ. Microbiol.">
        <title>At the nexus of three kingdoms: the genome of the mycorrhizal fungus Gigaspora margarita provides insights into plant, endobacterial and fungal interactions.</title>
        <authorList>
            <person name="Venice F."/>
            <person name="Ghignone S."/>
            <person name="Salvioli di Fossalunga A."/>
            <person name="Amselem J."/>
            <person name="Novero M."/>
            <person name="Xianan X."/>
            <person name="Sedzielewska Toro K."/>
            <person name="Morin E."/>
            <person name="Lipzen A."/>
            <person name="Grigoriev I.V."/>
            <person name="Henrissat B."/>
            <person name="Martin F.M."/>
            <person name="Bonfante P."/>
        </authorList>
    </citation>
    <scope>NUCLEOTIDE SEQUENCE [LARGE SCALE GENOMIC DNA]</scope>
    <source>
        <strain evidence="13 14">BEG34</strain>
    </source>
</reference>